<dbReference type="InterPro" id="IPR029787">
    <property type="entry name" value="Nucleotide_cyclase"/>
</dbReference>
<dbReference type="EMBL" id="DLUI01000133">
    <property type="protein sequence ID" value="DAB37788.1"/>
    <property type="molecule type" value="Genomic_DNA"/>
</dbReference>
<accession>A0A2D3WBJ1</accession>
<dbReference type="InterPro" id="IPR009875">
    <property type="entry name" value="PilZ_domain"/>
</dbReference>
<dbReference type="RefSeq" id="WP_294896749.1">
    <property type="nucleotide sequence ID" value="NZ_DLUI01000133.1"/>
</dbReference>
<dbReference type="SUPFAM" id="SSF55073">
    <property type="entry name" value="Nucleotide cyclase"/>
    <property type="match status" value="1"/>
</dbReference>
<organism evidence="2 3">
    <name type="scientific">Sulfuricurvum kujiense</name>
    <dbReference type="NCBI Taxonomy" id="148813"/>
    <lineage>
        <taxon>Bacteria</taxon>
        <taxon>Pseudomonadati</taxon>
        <taxon>Campylobacterota</taxon>
        <taxon>Epsilonproteobacteria</taxon>
        <taxon>Campylobacterales</taxon>
        <taxon>Sulfurimonadaceae</taxon>
        <taxon>Sulfuricurvum</taxon>
    </lineage>
</organism>
<dbReference type="Pfam" id="PF07238">
    <property type="entry name" value="PilZ"/>
    <property type="match status" value="1"/>
</dbReference>
<dbReference type="Gene3D" id="3.30.70.270">
    <property type="match status" value="1"/>
</dbReference>
<dbReference type="InterPro" id="IPR043128">
    <property type="entry name" value="Rev_trsase/Diguanyl_cyclase"/>
</dbReference>
<protein>
    <recommendedName>
        <fullName evidence="1">PilZ domain-containing protein</fullName>
    </recommendedName>
</protein>
<dbReference type="GO" id="GO:0035438">
    <property type="term" value="F:cyclic-di-GMP binding"/>
    <property type="evidence" value="ECO:0007669"/>
    <property type="project" value="InterPro"/>
</dbReference>
<sequence length="629" mass="71325">MSILKIAKYAKHFDLLVVYESGTDLPFRESAESVFRTSDFRSFDQIQIDASPLNCHLLIICGSADLLRTPDLKNSIALIQSLESIVLTPEYKDINVLRAALSLRVSSVNAIPQNEEEFVQVMMGIFSTLVKKHNESILSNYDRTISEYSNNLFWIHKEGKAVYANDTLKRKFGIKSLSDLDCFFEEKEMASLLKTSGFSQKIVSRKDSSGESKEYFVTNQPLKDSEFLVSMIPLNAPIQKCNKQLHNRMGFIELLKDAFVIHKRENEAIPIIVMYIENSDKIIEMRGEDVYNDICKEILKLAETHFDHDTQMAQWHKDIYTLISSSLTLDELKHKLERFHENLNLEISIEGASPVIDSFIIDMHGVELNKAIGIIDHINQKQLLSRDLAHLVHFQISAAPQEVDEKTQALHYLEKMILTKTPVKLLNFYKGIRISTAARIVKISNDMVYVAIEKIQGYAMKLEGNVVIQGANVPFDILANVKIVDVAKKIAVLSNFEPLQASGNNRQYIRIQSDHRMHVTIATAKSVISGTILDISIKSIACKLSVSKVPLKLDSKVSLQFNLPLERFDGGMVTMAVSGKIQYIQEGDEFTKVVVELNLIEPYESYLIEYIYARQQALVNEIKTIANKL</sequence>
<proteinExistence type="predicted"/>
<name>A0A2D3WBJ1_9BACT</name>
<evidence type="ECO:0000313" key="2">
    <source>
        <dbReference type="EMBL" id="DAB37788.1"/>
    </source>
</evidence>
<evidence type="ECO:0000259" key="1">
    <source>
        <dbReference type="Pfam" id="PF07238"/>
    </source>
</evidence>
<dbReference type="AlphaFoldDB" id="A0A2D3WBJ1"/>
<gene>
    <name evidence="2" type="ORF">CFH83_09280</name>
</gene>
<reference evidence="2 3" key="1">
    <citation type="journal article" date="2017" name="Front. Microbiol.">
        <title>Comparative Genomic Analysis of the Class Epsilonproteobacteria and Proposed Reclassification to Epsilonbacteraeota (phyl. nov.).</title>
        <authorList>
            <person name="Waite D.W."/>
            <person name="Vanwonterghem I."/>
            <person name="Rinke C."/>
            <person name="Parks D.H."/>
            <person name="Zhang Y."/>
            <person name="Takai K."/>
            <person name="Sievert S.M."/>
            <person name="Simon J."/>
            <person name="Campbell B.J."/>
            <person name="Hanson T.E."/>
            <person name="Woyke T."/>
            <person name="Klotz M.G."/>
            <person name="Hugenholtz P."/>
        </authorList>
    </citation>
    <scope>NUCLEOTIDE SEQUENCE [LARGE SCALE GENOMIC DNA]</scope>
    <source>
        <strain evidence="2">UBA12443</strain>
    </source>
</reference>
<comment type="caution">
    <text evidence="2">The sequence shown here is derived from an EMBL/GenBank/DDBJ whole genome shotgun (WGS) entry which is preliminary data.</text>
</comment>
<dbReference type="Proteomes" id="UP000228859">
    <property type="component" value="Unassembled WGS sequence"/>
</dbReference>
<feature type="domain" description="PilZ" evidence="1">
    <location>
        <begin position="505"/>
        <end position="612"/>
    </location>
</feature>
<evidence type="ECO:0000313" key="3">
    <source>
        <dbReference type="Proteomes" id="UP000228859"/>
    </source>
</evidence>